<dbReference type="AlphaFoldDB" id="A0A1X7LF78"/>
<reference evidence="3" key="1">
    <citation type="submission" date="2017-04" db="EMBL/GenBank/DDBJ databases">
        <authorList>
            <person name="Varghese N."/>
            <person name="Submissions S."/>
        </authorList>
    </citation>
    <scope>NUCLEOTIDE SEQUENCE [LARGE SCALE GENOMIC DNA]</scope>
    <source>
        <strain evidence="3">DSM 4125</strain>
    </source>
</reference>
<evidence type="ECO:0000313" key="3">
    <source>
        <dbReference type="Proteomes" id="UP000193804"/>
    </source>
</evidence>
<evidence type="ECO:0000313" key="2">
    <source>
        <dbReference type="EMBL" id="SMG52501.1"/>
    </source>
</evidence>
<organism evidence="2 3">
    <name type="scientific">Marivirga sericea</name>
    <dbReference type="NCBI Taxonomy" id="1028"/>
    <lineage>
        <taxon>Bacteria</taxon>
        <taxon>Pseudomonadati</taxon>
        <taxon>Bacteroidota</taxon>
        <taxon>Cytophagia</taxon>
        <taxon>Cytophagales</taxon>
        <taxon>Marivirgaceae</taxon>
        <taxon>Marivirga</taxon>
    </lineage>
</organism>
<sequence>MKISIISIAGLFICSTAFGQTLDEKYAKDVASIDAIIGAYYEVVSGSSEDPWQFERDKYIHSENVVITRLDKDGKADVHSLEAEYIPVGLNPRENFYEKELKRVVSRYGNMAQVWSAFEIRTELDTPTDIRGLNSIQLHYENGRWYIDSWTCEMASDDNTVEADFLETR</sequence>
<feature type="chain" id="PRO_5012485450" description="DUF4440 domain-containing protein" evidence="1">
    <location>
        <begin position="20"/>
        <end position="169"/>
    </location>
</feature>
<evidence type="ECO:0008006" key="4">
    <source>
        <dbReference type="Google" id="ProtNLM"/>
    </source>
</evidence>
<dbReference type="STRING" id="1028.SAMN05661096_03945"/>
<feature type="signal peptide" evidence="1">
    <location>
        <begin position="1"/>
        <end position="19"/>
    </location>
</feature>
<dbReference type="EMBL" id="FXAW01000011">
    <property type="protein sequence ID" value="SMG52501.1"/>
    <property type="molecule type" value="Genomic_DNA"/>
</dbReference>
<gene>
    <name evidence="2" type="ORF">SAMN05661096_03945</name>
</gene>
<accession>A0A1X7LF78</accession>
<keyword evidence="3" id="KW-1185">Reference proteome</keyword>
<dbReference type="RefSeq" id="WP_085519065.1">
    <property type="nucleotide sequence ID" value="NZ_FXAW01000011.1"/>
</dbReference>
<protein>
    <recommendedName>
        <fullName evidence="4">DUF4440 domain-containing protein</fullName>
    </recommendedName>
</protein>
<dbReference type="OrthoDB" id="5379939at2"/>
<keyword evidence="1" id="KW-0732">Signal</keyword>
<evidence type="ECO:0000256" key="1">
    <source>
        <dbReference type="SAM" id="SignalP"/>
    </source>
</evidence>
<proteinExistence type="predicted"/>
<dbReference type="Proteomes" id="UP000193804">
    <property type="component" value="Unassembled WGS sequence"/>
</dbReference>
<name>A0A1X7LF78_9BACT</name>